<keyword evidence="10 15" id="KW-0663">Pyridoxal phosphate</keyword>
<dbReference type="GO" id="GO:0052655">
    <property type="term" value="F:L-valine-2-oxoglutarate transaminase activity"/>
    <property type="evidence" value="ECO:0007669"/>
    <property type="project" value="RHEA"/>
</dbReference>
<keyword evidence="8 15" id="KW-0028">Amino-acid biosynthesis</keyword>
<dbReference type="OrthoDB" id="9804984at2"/>
<dbReference type="PANTHER" id="PTHR42743:SF11">
    <property type="entry name" value="AMINODEOXYCHORISMATE LYASE"/>
    <property type="match status" value="1"/>
</dbReference>
<dbReference type="GO" id="GO:0009099">
    <property type="term" value="P:L-valine biosynthetic process"/>
    <property type="evidence" value="ECO:0007669"/>
    <property type="project" value="UniProtKB-UniPathway"/>
</dbReference>
<dbReference type="InterPro" id="IPR001544">
    <property type="entry name" value="Aminotrans_IV"/>
</dbReference>
<dbReference type="InterPro" id="IPR050571">
    <property type="entry name" value="Class-IV_PLP-Dep_Aminotrnsfr"/>
</dbReference>
<evidence type="ECO:0000256" key="8">
    <source>
        <dbReference type="ARBA" id="ARBA00022605"/>
    </source>
</evidence>
<dbReference type="InterPro" id="IPR033939">
    <property type="entry name" value="BCAT_family"/>
</dbReference>
<dbReference type="GO" id="GO:0005829">
    <property type="term" value="C:cytosol"/>
    <property type="evidence" value="ECO:0007669"/>
    <property type="project" value="TreeGrafter"/>
</dbReference>
<dbReference type="AlphaFoldDB" id="A0A4U8T905"/>
<dbReference type="CDD" id="cd01557">
    <property type="entry name" value="BCAT_beta_family"/>
    <property type="match status" value="1"/>
</dbReference>
<dbReference type="PANTHER" id="PTHR42743">
    <property type="entry name" value="AMINO-ACID AMINOTRANSFERASE"/>
    <property type="match status" value="1"/>
</dbReference>
<reference evidence="16 17" key="1">
    <citation type="journal article" date="2014" name="Genome Announc.">
        <title>Draft genome sequences of eight enterohepatic helicobacter species isolated from both laboratory and wild rodents.</title>
        <authorList>
            <person name="Sheh A."/>
            <person name="Shen Z."/>
            <person name="Fox J.G."/>
        </authorList>
    </citation>
    <scope>NUCLEOTIDE SEQUENCE [LARGE SCALE GENOMIC DNA]</scope>
    <source>
        <strain evidence="16 17">MIT 09-6949</strain>
    </source>
</reference>
<keyword evidence="9 15" id="KW-0808">Transferase</keyword>
<comment type="catalytic activity">
    <reaction evidence="13 15">
        <text>L-isoleucine + 2-oxoglutarate = (S)-3-methyl-2-oxopentanoate + L-glutamate</text>
        <dbReference type="Rhea" id="RHEA:24801"/>
        <dbReference type="ChEBI" id="CHEBI:16810"/>
        <dbReference type="ChEBI" id="CHEBI:29985"/>
        <dbReference type="ChEBI" id="CHEBI:35146"/>
        <dbReference type="ChEBI" id="CHEBI:58045"/>
        <dbReference type="EC" id="2.6.1.42"/>
    </reaction>
</comment>
<evidence type="ECO:0000256" key="2">
    <source>
        <dbReference type="ARBA" id="ARBA00003109"/>
    </source>
</evidence>
<dbReference type="NCBIfam" id="NF005146">
    <property type="entry name" value="PRK06606.1"/>
    <property type="match status" value="1"/>
</dbReference>
<evidence type="ECO:0000313" key="17">
    <source>
        <dbReference type="Proteomes" id="UP000029733"/>
    </source>
</evidence>
<gene>
    <name evidence="15" type="primary">ilvE</name>
    <name evidence="16" type="ORF">LS71_007355</name>
</gene>
<proteinExistence type="inferred from homology"/>
<dbReference type="UniPathway" id="UPA00048">
    <property type="reaction ID" value="UER00073"/>
</dbReference>
<dbReference type="InterPro" id="IPR043131">
    <property type="entry name" value="BCAT-like_N"/>
</dbReference>
<evidence type="ECO:0000256" key="6">
    <source>
        <dbReference type="ARBA" id="ARBA00009320"/>
    </source>
</evidence>
<dbReference type="UniPathway" id="UPA00049">
    <property type="reaction ID" value="UER00062"/>
</dbReference>
<dbReference type="FunFam" id="3.20.10.10:FF:000002">
    <property type="entry name" value="D-alanine aminotransferase"/>
    <property type="match status" value="1"/>
</dbReference>
<protein>
    <recommendedName>
        <fullName evidence="15">Branched-chain-amino-acid aminotransferase</fullName>
        <shortName evidence="15">BCAT</shortName>
        <ecNumber evidence="15">2.6.1.42</ecNumber>
    </recommendedName>
</protein>
<comment type="pathway">
    <text evidence="4 15">Amino-acid biosynthesis; L-valine biosynthesis; L-valine from pyruvate: step 4/4.</text>
</comment>
<comment type="catalytic activity">
    <reaction evidence="14 15">
        <text>L-leucine + 2-oxoglutarate = 4-methyl-2-oxopentanoate + L-glutamate</text>
        <dbReference type="Rhea" id="RHEA:18321"/>
        <dbReference type="ChEBI" id="CHEBI:16810"/>
        <dbReference type="ChEBI" id="CHEBI:17865"/>
        <dbReference type="ChEBI" id="CHEBI:29985"/>
        <dbReference type="ChEBI" id="CHEBI:57427"/>
        <dbReference type="EC" id="2.6.1.42"/>
    </reaction>
</comment>
<dbReference type="UniPathway" id="UPA00047">
    <property type="reaction ID" value="UER00058"/>
</dbReference>
<comment type="pathway">
    <text evidence="3 15">Amino-acid biosynthesis; L-isoleucine biosynthesis; L-isoleucine from 2-oxobutanoate: step 4/4.</text>
</comment>
<dbReference type="GO" id="GO:0009098">
    <property type="term" value="P:L-leucine biosynthetic process"/>
    <property type="evidence" value="ECO:0007669"/>
    <property type="project" value="UniProtKB-UniPathway"/>
</dbReference>
<evidence type="ECO:0000256" key="12">
    <source>
        <dbReference type="ARBA" id="ARBA00048212"/>
    </source>
</evidence>
<dbReference type="NCBIfam" id="TIGR01122">
    <property type="entry name" value="ilvE_I"/>
    <property type="match status" value="1"/>
</dbReference>
<dbReference type="GO" id="GO:0052654">
    <property type="term" value="F:L-leucine-2-oxoglutarate transaminase activity"/>
    <property type="evidence" value="ECO:0007669"/>
    <property type="project" value="RHEA"/>
</dbReference>
<dbReference type="InterPro" id="IPR036038">
    <property type="entry name" value="Aminotransferase-like"/>
</dbReference>
<comment type="function">
    <text evidence="2 15">Acts on leucine, isoleucine and valine.</text>
</comment>
<keyword evidence="17" id="KW-1185">Reference proteome</keyword>
<evidence type="ECO:0000256" key="3">
    <source>
        <dbReference type="ARBA" id="ARBA00004824"/>
    </source>
</evidence>
<evidence type="ECO:0000256" key="13">
    <source>
        <dbReference type="ARBA" id="ARBA00048798"/>
    </source>
</evidence>
<dbReference type="RefSeq" id="WP_034353582.1">
    <property type="nucleotide sequence ID" value="NZ_JRPR02000006.1"/>
</dbReference>
<comment type="catalytic activity">
    <reaction evidence="12 15">
        <text>L-valine + 2-oxoglutarate = 3-methyl-2-oxobutanoate + L-glutamate</text>
        <dbReference type="Rhea" id="RHEA:24813"/>
        <dbReference type="ChEBI" id="CHEBI:11851"/>
        <dbReference type="ChEBI" id="CHEBI:16810"/>
        <dbReference type="ChEBI" id="CHEBI:29985"/>
        <dbReference type="ChEBI" id="CHEBI:57762"/>
        <dbReference type="EC" id="2.6.1.42"/>
    </reaction>
</comment>
<dbReference type="Proteomes" id="UP000029733">
    <property type="component" value="Unassembled WGS sequence"/>
</dbReference>
<evidence type="ECO:0000313" key="16">
    <source>
        <dbReference type="EMBL" id="TLD96054.1"/>
    </source>
</evidence>
<dbReference type="EMBL" id="JRPR02000006">
    <property type="protein sequence ID" value="TLD96054.1"/>
    <property type="molecule type" value="Genomic_DNA"/>
</dbReference>
<evidence type="ECO:0000256" key="5">
    <source>
        <dbReference type="ARBA" id="ARBA00005072"/>
    </source>
</evidence>
<dbReference type="GO" id="GO:0052656">
    <property type="term" value="F:L-isoleucine-2-oxoglutarate transaminase activity"/>
    <property type="evidence" value="ECO:0007669"/>
    <property type="project" value="RHEA"/>
</dbReference>
<dbReference type="Pfam" id="PF01063">
    <property type="entry name" value="Aminotran_4"/>
    <property type="match status" value="1"/>
</dbReference>
<sequence length="310" mass="34263">MKEAQFIWKDGKLVPWAEATTHILTHTLHYGNAVFEGTRAYMTKRGLAIFRLEAHTKRLLDSAKIVCIKSPYTQAQLESAQIELLRANRADYKGNVYIRPIIYLGYGVMGLNHISAPVNAAIAAWEWGAYLGEDGIANGIKVKTSSFVRNPIKAIMGKAKVAANYLNSQMAKHEAISCGCDEALLLDDNGFVAEGSGECFFIVRNGKLITPPYDNTLESITQATTIEIAKDMGIPLEQRRITRDEVYIADEAFFTGTAAEITPIRELDARAIGSGSAGEITKSLQKAYFDVVNGENPKYAHYLTYIDEEK</sequence>
<comment type="caution">
    <text evidence="16">The sequence shown here is derived from an EMBL/GenBank/DDBJ whole genome shotgun (WGS) entry which is preliminary data.</text>
</comment>
<evidence type="ECO:0000256" key="9">
    <source>
        <dbReference type="ARBA" id="ARBA00022679"/>
    </source>
</evidence>
<evidence type="ECO:0000256" key="14">
    <source>
        <dbReference type="ARBA" id="ARBA00049229"/>
    </source>
</evidence>
<evidence type="ECO:0000256" key="10">
    <source>
        <dbReference type="ARBA" id="ARBA00022898"/>
    </source>
</evidence>
<evidence type="ECO:0000256" key="7">
    <source>
        <dbReference type="ARBA" id="ARBA00022576"/>
    </source>
</evidence>
<accession>A0A4U8T905</accession>
<dbReference type="InterPro" id="IPR005785">
    <property type="entry name" value="B_amino_transI"/>
</dbReference>
<dbReference type="SUPFAM" id="SSF56752">
    <property type="entry name" value="D-aminoacid aminotransferase-like PLP-dependent enzymes"/>
    <property type="match status" value="1"/>
</dbReference>
<organism evidence="16 17">
    <name type="scientific">Helicobacter jaachi</name>
    <dbReference type="NCBI Taxonomy" id="1677920"/>
    <lineage>
        <taxon>Bacteria</taxon>
        <taxon>Pseudomonadati</taxon>
        <taxon>Campylobacterota</taxon>
        <taxon>Epsilonproteobacteria</taxon>
        <taxon>Campylobacterales</taxon>
        <taxon>Helicobacteraceae</taxon>
        <taxon>Helicobacter</taxon>
    </lineage>
</organism>
<evidence type="ECO:0000256" key="1">
    <source>
        <dbReference type="ARBA" id="ARBA00001933"/>
    </source>
</evidence>
<dbReference type="GO" id="GO:0009097">
    <property type="term" value="P:isoleucine biosynthetic process"/>
    <property type="evidence" value="ECO:0007669"/>
    <property type="project" value="UniProtKB-UniPathway"/>
</dbReference>
<dbReference type="Gene3D" id="3.30.470.10">
    <property type="match status" value="1"/>
</dbReference>
<dbReference type="EC" id="2.6.1.42" evidence="15"/>
<keyword evidence="7 15" id="KW-0032">Aminotransferase</keyword>
<comment type="cofactor">
    <cofactor evidence="1 15">
        <name>pyridoxal 5'-phosphate</name>
        <dbReference type="ChEBI" id="CHEBI:597326"/>
    </cofactor>
</comment>
<dbReference type="Gene3D" id="3.20.10.10">
    <property type="entry name" value="D-amino Acid Aminotransferase, subunit A, domain 2"/>
    <property type="match status" value="1"/>
</dbReference>
<dbReference type="STRING" id="1677920.LS71_03235"/>
<name>A0A4U8T905_9HELI</name>
<evidence type="ECO:0000256" key="11">
    <source>
        <dbReference type="ARBA" id="ARBA00023304"/>
    </source>
</evidence>
<comment type="pathway">
    <text evidence="5 15">Amino-acid biosynthesis; L-leucine biosynthesis; L-leucine from 3-methyl-2-oxobutanoate: step 4/4.</text>
</comment>
<evidence type="ECO:0000256" key="4">
    <source>
        <dbReference type="ARBA" id="ARBA00004931"/>
    </source>
</evidence>
<keyword evidence="11 15" id="KW-0100">Branched-chain amino acid biosynthesis</keyword>
<dbReference type="InterPro" id="IPR043132">
    <property type="entry name" value="BCAT-like_C"/>
</dbReference>
<comment type="similarity">
    <text evidence="6 15">Belongs to the class-IV pyridoxal-phosphate-dependent aminotransferase family.</text>
</comment>
<evidence type="ECO:0000256" key="15">
    <source>
        <dbReference type="RuleBase" id="RU364094"/>
    </source>
</evidence>